<gene>
    <name evidence="2" type="ORF">HNAJ_LOCUS9901</name>
</gene>
<organism evidence="2 3">
    <name type="scientific">Rodentolepis nana</name>
    <name type="common">Dwarf tapeworm</name>
    <name type="synonym">Hymenolepis nana</name>
    <dbReference type="NCBI Taxonomy" id="102285"/>
    <lineage>
        <taxon>Eukaryota</taxon>
        <taxon>Metazoa</taxon>
        <taxon>Spiralia</taxon>
        <taxon>Lophotrochozoa</taxon>
        <taxon>Platyhelminthes</taxon>
        <taxon>Cestoda</taxon>
        <taxon>Eucestoda</taxon>
        <taxon>Cyclophyllidea</taxon>
        <taxon>Hymenolepididae</taxon>
        <taxon>Rodentolepis</taxon>
    </lineage>
</organism>
<evidence type="ECO:0000256" key="1">
    <source>
        <dbReference type="SAM" id="MobiDB-lite"/>
    </source>
</evidence>
<proteinExistence type="predicted"/>
<accession>A0A3P7SJ13</accession>
<keyword evidence="3" id="KW-1185">Reference proteome</keyword>
<evidence type="ECO:0000313" key="3">
    <source>
        <dbReference type="Proteomes" id="UP000278807"/>
    </source>
</evidence>
<feature type="compositionally biased region" description="Polar residues" evidence="1">
    <location>
        <begin position="82"/>
        <end position="100"/>
    </location>
</feature>
<dbReference type="AlphaFoldDB" id="A0A3P7SJ13"/>
<feature type="region of interest" description="Disordered" evidence="1">
    <location>
        <begin position="75"/>
        <end position="108"/>
    </location>
</feature>
<sequence length="108" mass="11912">MDNVKELTDEEPMDTSDAGPVTRQRKSTSDAIKIEPASKPSPHYLRSNTEPLNVYTSLRANLRPVVSSNVVTSVKCPAPLPSSRSSTRSVRQIFSQPSGNRSHRGSRY</sequence>
<dbReference type="Proteomes" id="UP000278807">
    <property type="component" value="Unassembled WGS sequence"/>
</dbReference>
<feature type="region of interest" description="Disordered" evidence="1">
    <location>
        <begin position="1"/>
        <end position="48"/>
    </location>
</feature>
<evidence type="ECO:0000313" key="2">
    <source>
        <dbReference type="EMBL" id="VDO06709.1"/>
    </source>
</evidence>
<dbReference type="EMBL" id="UZAE01012794">
    <property type="protein sequence ID" value="VDO06709.1"/>
    <property type="molecule type" value="Genomic_DNA"/>
</dbReference>
<name>A0A3P7SJ13_RODNA</name>
<protein>
    <submittedName>
        <fullName evidence="2">Uncharacterized protein</fullName>
    </submittedName>
</protein>
<reference evidence="2 3" key="1">
    <citation type="submission" date="2018-11" db="EMBL/GenBank/DDBJ databases">
        <authorList>
            <consortium name="Pathogen Informatics"/>
        </authorList>
    </citation>
    <scope>NUCLEOTIDE SEQUENCE [LARGE SCALE GENOMIC DNA]</scope>
</reference>